<feature type="transmembrane region" description="Helical" evidence="1">
    <location>
        <begin position="91"/>
        <end position="114"/>
    </location>
</feature>
<reference evidence="2" key="2">
    <citation type="submission" date="2023-05" db="EMBL/GenBank/DDBJ databases">
        <authorList>
            <consortium name="Lawrence Berkeley National Laboratory"/>
            <person name="Steindorff A."/>
            <person name="Hensen N."/>
            <person name="Bonometti L."/>
            <person name="Westerberg I."/>
            <person name="Brannstrom I.O."/>
            <person name="Guillou S."/>
            <person name="Cros-Aarteil S."/>
            <person name="Calhoun S."/>
            <person name="Haridas S."/>
            <person name="Kuo A."/>
            <person name="Mondo S."/>
            <person name="Pangilinan J."/>
            <person name="Riley R."/>
            <person name="Labutti K."/>
            <person name="Andreopoulos B."/>
            <person name="Lipzen A."/>
            <person name="Chen C."/>
            <person name="Yanf M."/>
            <person name="Daum C."/>
            <person name="Ng V."/>
            <person name="Clum A."/>
            <person name="Ohm R."/>
            <person name="Martin F."/>
            <person name="Silar P."/>
            <person name="Natvig D."/>
            <person name="Lalanne C."/>
            <person name="Gautier V."/>
            <person name="Ament-Velasquez S.L."/>
            <person name="Kruys A."/>
            <person name="Hutchinson M.I."/>
            <person name="Powell A.J."/>
            <person name="Barry K."/>
            <person name="Miller A.N."/>
            <person name="Grigoriev I.V."/>
            <person name="Debuchy R."/>
            <person name="Gladieux P."/>
            <person name="Thoren M.H."/>
            <person name="Johannesson H."/>
        </authorList>
    </citation>
    <scope>NUCLEOTIDE SEQUENCE</scope>
    <source>
        <strain evidence="2">PSN243</strain>
    </source>
</reference>
<evidence type="ECO:0000313" key="3">
    <source>
        <dbReference type="Proteomes" id="UP001321760"/>
    </source>
</evidence>
<name>A0AAV9GJM8_9PEZI</name>
<evidence type="ECO:0000313" key="2">
    <source>
        <dbReference type="EMBL" id="KAK4448718.1"/>
    </source>
</evidence>
<accession>A0AAV9GJM8</accession>
<dbReference type="Proteomes" id="UP001321760">
    <property type="component" value="Unassembled WGS sequence"/>
</dbReference>
<keyword evidence="3" id="KW-1185">Reference proteome</keyword>
<evidence type="ECO:0000256" key="1">
    <source>
        <dbReference type="SAM" id="Phobius"/>
    </source>
</evidence>
<dbReference type="AlphaFoldDB" id="A0AAV9GJM8"/>
<dbReference type="EMBL" id="MU865941">
    <property type="protein sequence ID" value="KAK4448718.1"/>
    <property type="molecule type" value="Genomic_DNA"/>
</dbReference>
<keyword evidence="1" id="KW-0812">Transmembrane</keyword>
<sequence>MLSFLTGVQTSAGFRPFLVWCLGSRRRAPSQSQLQPQTWPPPLLFSLWRPPLHLFSGERFLGVSVRLGCSEISGTQEPPAARDNPMTKPELGWLGQGFFLSLSLRLLTLLVTGFRVQMGILFVVINVMVMASGAAVVALLLTENFVGRRFAKQVQVECGANDGC</sequence>
<feature type="transmembrane region" description="Helical" evidence="1">
    <location>
        <begin position="120"/>
        <end position="142"/>
    </location>
</feature>
<evidence type="ECO:0008006" key="4">
    <source>
        <dbReference type="Google" id="ProtNLM"/>
    </source>
</evidence>
<proteinExistence type="predicted"/>
<organism evidence="2 3">
    <name type="scientific">Podospora aff. communis PSN243</name>
    <dbReference type="NCBI Taxonomy" id="3040156"/>
    <lineage>
        <taxon>Eukaryota</taxon>
        <taxon>Fungi</taxon>
        <taxon>Dikarya</taxon>
        <taxon>Ascomycota</taxon>
        <taxon>Pezizomycotina</taxon>
        <taxon>Sordariomycetes</taxon>
        <taxon>Sordariomycetidae</taxon>
        <taxon>Sordariales</taxon>
        <taxon>Podosporaceae</taxon>
        <taxon>Podospora</taxon>
    </lineage>
</organism>
<gene>
    <name evidence="2" type="ORF">QBC34DRAFT_102228</name>
</gene>
<reference evidence="2" key="1">
    <citation type="journal article" date="2023" name="Mol. Phylogenet. Evol.">
        <title>Genome-scale phylogeny and comparative genomics of the fungal order Sordariales.</title>
        <authorList>
            <person name="Hensen N."/>
            <person name="Bonometti L."/>
            <person name="Westerberg I."/>
            <person name="Brannstrom I.O."/>
            <person name="Guillou S."/>
            <person name="Cros-Aarteil S."/>
            <person name="Calhoun S."/>
            <person name="Haridas S."/>
            <person name="Kuo A."/>
            <person name="Mondo S."/>
            <person name="Pangilinan J."/>
            <person name="Riley R."/>
            <person name="LaButti K."/>
            <person name="Andreopoulos B."/>
            <person name="Lipzen A."/>
            <person name="Chen C."/>
            <person name="Yan M."/>
            <person name="Daum C."/>
            <person name="Ng V."/>
            <person name="Clum A."/>
            <person name="Steindorff A."/>
            <person name="Ohm R.A."/>
            <person name="Martin F."/>
            <person name="Silar P."/>
            <person name="Natvig D.O."/>
            <person name="Lalanne C."/>
            <person name="Gautier V."/>
            <person name="Ament-Velasquez S.L."/>
            <person name="Kruys A."/>
            <person name="Hutchinson M.I."/>
            <person name="Powell A.J."/>
            <person name="Barry K."/>
            <person name="Miller A.N."/>
            <person name="Grigoriev I.V."/>
            <person name="Debuchy R."/>
            <person name="Gladieux P."/>
            <person name="Hiltunen Thoren M."/>
            <person name="Johannesson H."/>
        </authorList>
    </citation>
    <scope>NUCLEOTIDE SEQUENCE</scope>
    <source>
        <strain evidence="2">PSN243</strain>
    </source>
</reference>
<protein>
    <recommendedName>
        <fullName evidence="4">Copper transporter</fullName>
    </recommendedName>
</protein>
<keyword evidence="1" id="KW-1133">Transmembrane helix</keyword>
<comment type="caution">
    <text evidence="2">The sequence shown here is derived from an EMBL/GenBank/DDBJ whole genome shotgun (WGS) entry which is preliminary data.</text>
</comment>
<keyword evidence="1" id="KW-0472">Membrane</keyword>